<sequence>MKKELKNQTNVKDEINSENSVKVGREVFISALTLICQRYLEQVNCKEKNIYELELLHTKSFIEFKSQLILEDEKQIKPVLKTIQRIGKAEVVDIKIGNCIEEPPLLFNRIDLQDEVYSKYNISFEETSRITEKLYENQFITNPQTESAFINNQFWTTFPKLIHALNERENYKKITNELRKGGLNKRVVNDEKAKDQHGILITDKIPSALSVKEKIIYDMIVFRFLEAVSQESIKEIVIVNLEILHYEFKAEYCRIVGSGWRSIQGNFSRDLIILPELPSLKLGDELKIKQFSINEKKTKPPKLLDFISLLLEMKAVGKDEQNEKVIEELVINNYVRLENRFLIPTEKGLKLFGSVYHHNLPIQIEQSNLLSILICPKCKKAQLAIDENMIKCTEPVCNWMQYRNICGVQLSIKDTENLINNGTTTLIKGFQLKSGKKFNAIIKLNKQGESSFVIEQKK</sequence>
<reference evidence="5 6" key="1">
    <citation type="submission" date="2019-07" db="EMBL/GenBank/DDBJ databases">
        <title>Whole genome shotgun sequence of Empedobacter brevis NBRC 14943.</title>
        <authorList>
            <person name="Hosoyama A."/>
            <person name="Uohara A."/>
            <person name="Ohji S."/>
            <person name="Ichikawa N."/>
        </authorList>
    </citation>
    <scope>NUCLEOTIDE SEQUENCE [LARGE SCALE GENOMIC DNA]</scope>
    <source>
        <strain evidence="5 6">NBRC 14943</strain>
    </source>
</reference>
<dbReference type="InterPro" id="IPR003602">
    <property type="entry name" value="Topo_IA_DNA-bd_dom"/>
</dbReference>
<dbReference type="InterPro" id="IPR013826">
    <property type="entry name" value="Topo_IA_cen_sub3"/>
</dbReference>
<keyword evidence="6" id="KW-1185">Reference proteome</keyword>
<dbReference type="Gene3D" id="1.10.460.10">
    <property type="entry name" value="Topoisomerase I, domain 2"/>
    <property type="match status" value="1"/>
</dbReference>
<dbReference type="Proteomes" id="UP000321245">
    <property type="component" value="Unassembled WGS sequence"/>
</dbReference>
<evidence type="ECO:0000313" key="6">
    <source>
        <dbReference type="Proteomes" id="UP000321245"/>
    </source>
</evidence>
<dbReference type="GO" id="GO:0043597">
    <property type="term" value="C:cytoplasmic replication fork"/>
    <property type="evidence" value="ECO:0007669"/>
    <property type="project" value="TreeGrafter"/>
</dbReference>
<dbReference type="GO" id="GO:0006310">
    <property type="term" value="P:DNA recombination"/>
    <property type="evidence" value="ECO:0007669"/>
    <property type="project" value="TreeGrafter"/>
</dbReference>
<proteinExistence type="predicted"/>
<dbReference type="GO" id="GO:0003917">
    <property type="term" value="F:DNA topoisomerase type I (single strand cut, ATP-independent) activity"/>
    <property type="evidence" value="ECO:0007669"/>
    <property type="project" value="InterPro"/>
</dbReference>
<feature type="domain" description="Topo IA-type catalytic" evidence="4">
    <location>
        <begin position="1"/>
        <end position="409"/>
    </location>
</feature>
<evidence type="ECO:0000259" key="4">
    <source>
        <dbReference type="PROSITE" id="PS52039"/>
    </source>
</evidence>
<evidence type="ECO:0000256" key="1">
    <source>
        <dbReference type="ARBA" id="ARBA00023029"/>
    </source>
</evidence>
<dbReference type="AlphaFoldDB" id="A0A511NLK4"/>
<dbReference type="RefSeq" id="WP_019976207.1">
    <property type="nucleotide sequence ID" value="NZ_BJXC01000034.1"/>
</dbReference>
<gene>
    <name evidence="5" type="ORF">EB1_33670</name>
</gene>
<dbReference type="InterPro" id="IPR023405">
    <property type="entry name" value="Topo_IA_core_domain"/>
</dbReference>
<evidence type="ECO:0000256" key="3">
    <source>
        <dbReference type="ARBA" id="ARBA00023235"/>
    </source>
</evidence>
<dbReference type="SUPFAM" id="SSF56712">
    <property type="entry name" value="Prokaryotic type I DNA topoisomerase"/>
    <property type="match status" value="1"/>
</dbReference>
<dbReference type="GO" id="GO:0006265">
    <property type="term" value="P:DNA topological change"/>
    <property type="evidence" value="ECO:0007669"/>
    <property type="project" value="InterPro"/>
</dbReference>
<dbReference type="SMART" id="SM00437">
    <property type="entry name" value="TOP1Ac"/>
    <property type="match status" value="1"/>
</dbReference>
<keyword evidence="1" id="KW-0799">Topoisomerase</keyword>
<dbReference type="PANTHER" id="PTHR11390:SF21">
    <property type="entry name" value="DNA TOPOISOMERASE 3-ALPHA"/>
    <property type="match status" value="1"/>
</dbReference>
<dbReference type="STRING" id="1218108.GCA_000382425_02731"/>
<keyword evidence="2" id="KW-0238">DNA-binding</keyword>
<dbReference type="Gene3D" id="2.70.20.10">
    <property type="entry name" value="Topoisomerase I, domain 3"/>
    <property type="match status" value="1"/>
</dbReference>
<evidence type="ECO:0000256" key="2">
    <source>
        <dbReference type="ARBA" id="ARBA00023125"/>
    </source>
</evidence>
<dbReference type="GO" id="GO:0003677">
    <property type="term" value="F:DNA binding"/>
    <property type="evidence" value="ECO:0007669"/>
    <property type="project" value="UniProtKB-KW"/>
</dbReference>
<keyword evidence="3" id="KW-0413">Isomerase</keyword>
<dbReference type="Pfam" id="PF01131">
    <property type="entry name" value="Topoisom_bac"/>
    <property type="match status" value="1"/>
</dbReference>
<dbReference type="InterPro" id="IPR013824">
    <property type="entry name" value="Topo_IA_cen_sub1"/>
</dbReference>
<dbReference type="InterPro" id="IPR025589">
    <property type="entry name" value="Toprim_C_rpt"/>
</dbReference>
<dbReference type="Gene3D" id="1.10.290.10">
    <property type="entry name" value="Topoisomerase I, domain 4"/>
    <property type="match status" value="1"/>
</dbReference>
<protein>
    <recommendedName>
        <fullName evidence="4">Topo IA-type catalytic domain-containing protein</fullName>
    </recommendedName>
</protein>
<organism evidence="5 6">
    <name type="scientific">Empedobacter brevis NBRC 14943 = ATCC 43319</name>
    <dbReference type="NCBI Taxonomy" id="1218108"/>
    <lineage>
        <taxon>Bacteria</taxon>
        <taxon>Pseudomonadati</taxon>
        <taxon>Bacteroidota</taxon>
        <taxon>Flavobacteriia</taxon>
        <taxon>Flavobacteriales</taxon>
        <taxon>Weeksellaceae</taxon>
        <taxon>Empedobacter</taxon>
    </lineage>
</organism>
<dbReference type="Pfam" id="PF13342">
    <property type="entry name" value="Toprim_Crpt"/>
    <property type="match status" value="1"/>
</dbReference>
<evidence type="ECO:0000313" key="5">
    <source>
        <dbReference type="EMBL" id="GEM53577.1"/>
    </source>
</evidence>
<dbReference type="InterPro" id="IPR013825">
    <property type="entry name" value="Topo_IA_cen_sub2"/>
</dbReference>
<dbReference type="GeneID" id="84651706"/>
<name>A0A511NLK4_9FLAO</name>
<dbReference type="GO" id="GO:0006281">
    <property type="term" value="P:DNA repair"/>
    <property type="evidence" value="ECO:0007669"/>
    <property type="project" value="TreeGrafter"/>
</dbReference>
<dbReference type="PROSITE" id="PS52039">
    <property type="entry name" value="TOPO_IA_2"/>
    <property type="match status" value="1"/>
</dbReference>
<dbReference type="PANTHER" id="PTHR11390">
    <property type="entry name" value="PROKARYOTIC DNA TOPOISOMERASE"/>
    <property type="match status" value="1"/>
</dbReference>
<dbReference type="InterPro" id="IPR000380">
    <property type="entry name" value="Topo_IA"/>
</dbReference>
<accession>A0A511NLK4</accession>
<dbReference type="EMBL" id="BJXC01000034">
    <property type="protein sequence ID" value="GEM53577.1"/>
    <property type="molecule type" value="Genomic_DNA"/>
</dbReference>
<dbReference type="InterPro" id="IPR013497">
    <property type="entry name" value="Topo_IA_cen"/>
</dbReference>
<comment type="caution">
    <text evidence="5">The sequence shown here is derived from an EMBL/GenBank/DDBJ whole genome shotgun (WGS) entry which is preliminary data.</text>
</comment>